<proteinExistence type="predicted"/>
<dbReference type="EMBL" id="QPHM01000003">
    <property type="protein sequence ID" value="RCU44453.1"/>
    <property type="molecule type" value="Genomic_DNA"/>
</dbReference>
<reference evidence="1 2" key="1">
    <citation type="submission" date="2018-07" db="EMBL/GenBank/DDBJ databases">
        <title>Genome sequences of Haloplanus salinus JCM 18368T.</title>
        <authorList>
            <person name="Kim Y.B."/>
            <person name="Roh S.W."/>
        </authorList>
    </citation>
    <scope>NUCLEOTIDE SEQUENCE [LARGE SCALE GENOMIC DNA]</scope>
    <source>
        <strain evidence="1 2">JCM 18368</strain>
    </source>
</reference>
<organism evidence="1 2">
    <name type="scientific">Haloplanus salinus</name>
    <dbReference type="NCBI Taxonomy" id="1126245"/>
    <lineage>
        <taxon>Archaea</taxon>
        <taxon>Methanobacteriati</taxon>
        <taxon>Methanobacteriota</taxon>
        <taxon>Stenosarchaea group</taxon>
        <taxon>Halobacteria</taxon>
        <taxon>Halobacteriales</taxon>
        <taxon>Haloferacaceae</taxon>
        <taxon>Haloplanus</taxon>
    </lineage>
</organism>
<dbReference type="RefSeq" id="WP_114450627.1">
    <property type="nucleotide sequence ID" value="NZ_QPHM01000003.1"/>
</dbReference>
<dbReference type="PANTHER" id="PTHR42199:SF1">
    <property type="entry name" value="UPF0212 PROTEIN TK1194"/>
    <property type="match status" value="1"/>
</dbReference>
<keyword evidence="2" id="KW-1185">Reference proteome</keyword>
<dbReference type="Pfam" id="PF04475">
    <property type="entry name" value="DUF555"/>
    <property type="match status" value="1"/>
</dbReference>
<accession>A0A368N318</accession>
<sequence length="119" mass="12550">MTTTSDTTWYEITFSVPWIVHNVTTAQDAINIAVAELGKRVAKAGDLIRNANISVQSACCRGCGTEMDVATVVSGRALVGLLLTVEVRASCPEESGIIGQREIGPHVPDTPLTLVESPG</sequence>
<dbReference type="InterPro" id="IPR007564">
    <property type="entry name" value="UPF0212"/>
</dbReference>
<gene>
    <name evidence="1" type="ORF">DU504_17080</name>
</gene>
<dbReference type="PANTHER" id="PTHR42199">
    <property type="entry name" value="UPF0212 PROTEIN MJ0068"/>
    <property type="match status" value="1"/>
</dbReference>
<name>A0A368N318_9EURY</name>
<protein>
    <submittedName>
        <fullName evidence="1">DUF555 domain-containing protein</fullName>
    </submittedName>
</protein>
<comment type="caution">
    <text evidence="1">The sequence shown here is derived from an EMBL/GenBank/DDBJ whole genome shotgun (WGS) entry which is preliminary data.</text>
</comment>
<dbReference type="Proteomes" id="UP000252189">
    <property type="component" value="Unassembled WGS sequence"/>
</dbReference>
<dbReference type="AlphaFoldDB" id="A0A368N318"/>
<evidence type="ECO:0000313" key="2">
    <source>
        <dbReference type="Proteomes" id="UP000252189"/>
    </source>
</evidence>
<evidence type="ECO:0000313" key="1">
    <source>
        <dbReference type="EMBL" id="RCU44453.1"/>
    </source>
</evidence>
<dbReference type="OrthoDB" id="296390at2157"/>